<evidence type="ECO:0000256" key="1">
    <source>
        <dbReference type="ARBA" id="ARBA00004141"/>
    </source>
</evidence>
<keyword evidence="2 5" id="KW-0812">Transmembrane</keyword>
<proteinExistence type="predicted"/>
<protein>
    <submittedName>
        <fullName evidence="6">Rta1 domain</fullName>
    </submittedName>
</protein>
<dbReference type="PANTHER" id="PTHR31465">
    <property type="entry name" value="PROTEIN RTA1-RELATED"/>
    <property type="match status" value="1"/>
</dbReference>
<keyword evidence="7" id="KW-1185">Reference proteome</keyword>
<dbReference type="OrthoDB" id="3358017at2759"/>
<dbReference type="InterPro" id="IPR007568">
    <property type="entry name" value="RTA1"/>
</dbReference>
<comment type="subcellular location">
    <subcellularLocation>
        <location evidence="1">Membrane</location>
        <topology evidence="1">Multi-pass membrane protein</topology>
    </subcellularLocation>
</comment>
<evidence type="ECO:0000256" key="3">
    <source>
        <dbReference type="ARBA" id="ARBA00022989"/>
    </source>
</evidence>
<organism evidence="6 7">
    <name type="scientific">Pyrenophora seminiperda CCB06</name>
    <dbReference type="NCBI Taxonomy" id="1302712"/>
    <lineage>
        <taxon>Eukaryota</taxon>
        <taxon>Fungi</taxon>
        <taxon>Dikarya</taxon>
        <taxon>Ascomycota</taxon>
        <taxon>Pezizomycotina</taxon>
        <taxon>Dothideomycetes</taxon>
        <taxon>Pleosporomycetidae</taxon>
        <taxon>Pleosporales</taxon>
        <taxon>Pleosporineae</taxon>
        <taxon>Pleosporaceae</taxon>
        <taxon>Pyrenophora</taxon>
    </lineage>
</organism>
<dbReference type="AlphaFoldDB" id="A0A3M7MC19"/>
<accession>A0A3M7MC19</accession>
<evidence type="ECO:0000313" key="6">
    <source>
        <dbReference type="EMBL" id="RMZ71939.1"/>
    </source>
</evidence>
<feature type="transmembrane region" description="Helical" evidence="5">
    <location>
        <begin position="87"/>
        <end position="108"/>
    </location>
</feature>
<feature type="transmembrane region" description="Helical" evidence="5">
    <location>
        <begin position="120"/>
        <end position="140"/>
    </location>
</feature>
<evidence type="ECO:0000256" key="5">
    <source>
        <dbReference type="SAM" id="Phobius"/>
    </source>
</evidence>
<evidence type="ECO:0000256" key="4">
    <source>
        <dbReference type="ARBA" id="ARBA00023136"/>
    </source>
</evidence>
<dbReference type="Pfam" id="PF04479">
    <property type="entry name" value="RTA1"/>
    <property type="match status" value="1"/>
</dbReference>
<dbReference type="EMBL" id="KE747828">
    <property type="protein sequence ID" value="RMZ71939.1"/>
    <property type="molecule type" value="Genomic_DNA"/>
</dbReference>
<dbReference type="GO" id="GO:0016020">
    <property type="term" value="C:membrane"/>
    <property type="evidence" value="ECO:0007669"/>
    <property type="project" value="UniProtKB-SubCell"/>
</dbReference>
<dbReference type="PANTHER" id="PTHR31465:SF1">
    <property type="entry name" value="PROTEIN RTA1-RELATED"/>
    <property type="match status" value="1"/>
</dbReference>
<gene>
    <name evidence="6" type="ORF">GMOD_00009299</name>
</gene>
<name>A0A3M7MC19_9PLEO</name>
<sequence>MATQSSMHLGSKIIIGGLFVQLIFFGLFIIVSGVFHYRLVKDLPLQKRYGPSMMFRSKEASHAAQSSPGPSLSREHLSNLPWKRHLFNLYFASALIMIRSTFRVIEYIGGNAGYLLSHEVFLYVFDALLMFFVMLSFNLIHPSQATNMYEKRLESESTLELRQTPVVAPSVRDEESMMDDREKIGSGAWLSGWSPFKR</sequence>
<keyword evidence="3 5" id="KW-1133">Transmembrane helix</keyword>
<keyword evidence="4 5" id="KW-0472">Membrane</keyword>
<evidence type="ECO:0000256" key="2">
    <source>
        <dbReference type="ARBA" id="ARBA00022692"/>
    </source>
</evidence>
<feature type="transmembrane region" description="Helical" evidence="5">
    <location>
        <begin position="13"/>
        <end position="37"/>
    </location>
</feature>
<reference evidence="6 7" key="1">
    <citation type="journal article" date="2014" name="PLoS ONE">
        <title>De novo Genome Assembly of the Fungal Plant Pathogen Pyrenophora semeniperda.</title>
        <authorList>
            <person name="Soliai M.M."/>
            <person name="Meyer S.E."/>
            <person name="Udall J.A."/>
            <person name="Elzinga D.E."/>
            <person name="Hermansen R.A."/>
            <person name="Bodily P.M."/>
            <person name="Hart A.A."/>
            <person name="Coleman C.E."/>
        </authorList>
    </citation>
    <scope>NUCLEOTIDE SEQUENCE [LARGE SCALE GENOMIC DNA]</scope>
    <source>
        <strain evidence="6 7">CCB06</strain>
        <tissue evidence="6">Mycelium</tissue>
    </source>
</reference>
<dbReference type="Proteomes" id="UP000265663">
    <property type="component" value="Unassembled WGS sequence"/>
</dbReference>
<evidence type="ECO:0000313" key="7">
    <source>
        <dbReference type="Proteomes" id="UP000265663"/>
    </source>
</evidence>